<gene>
    <name evidence="11" type="primary">ftsE</name>
    <name evidence="13" type="ORF">SAMN04489750_0485</name>
</gene>
<comment type="function">
    <text evidence="9">Part of the ABC transporter FtsEX involved in cellular division. Has ATPase activity.</text>
</comment>
<evidence type="ECO:0000313" key="13">
    <source>
        <dbReference type="EMBL" id="SSA33212.1"/>
    </source>
</evidence>
<evidence type="ECO:0000256" key="10">
    <source>
        <dbReference type="ARBA" id="ARBA00063837"/>
    </source>
</evidence>
<dbReference type="OrthoDB" id="9802264at2"/>
<dbReference type="SMART" id="SM00382">
    <property type="entry name" value="AAA"/>
    <property type="match status" value="1"/>
</dbReference>
<dbReference type="InterPro" id="IPR003593">
    <property type="entry name" value="AAA+_ATPase"/>
</dbReference>
<dbReference type="GO" id="GO:0005524">
    <property type="term" value="F:ATP binding"/>
    <property type="evidence" value="ECO:0007669"/>
    <property type="project" value="UniProtKB-UniRule"/>
</dbReference>
<dbReference type="SUPFAM" id="SSF52540">
    <property type="entry name" value="P-loop containing nucleoside triphosphate hydrolases"/>
    <property type="match status" value="1"/>
</dbReference>
<accession>A0A2Y9BT02</accession>
<keyword evidence="7 11" id="KW-0472">Membrane</keyword>
<feature type="domain" description="ABC transporter" evidence="12">
    <location>
        <begin position="2"/>
        <end position="235"/>
    </location>
</feature>
<dbReference type="AlphaFoldDB" id="A0A2Y9BT02"/>
<evidence type="ECO:0000256" key="8">
    <source>
        <dbReference type="ARBA" id="ARBA00023306"/>
    </source>
</evidence>
<evidence type="ECO:0000256" key="6">
    <source>
        <dbReference type="ARBA" id="ARBA00022840"/>
    </source>
</evidence>
<dbReference type="Gene3D" id="3.40.50.300">
    <property type="entry name" value="P-loop containing nucleotide triphosphate hydrolases"/>
    <property type="match status" value="1"/>
</dbReference>
<evidence type="ECO:0000256" key="7">
    <source>
        <dbReference type="ARBA" id="ARBA00023136"/>
    </source>
</evidence>
<organism evidence="13 14">
    <name type="scientific">Branchiibius hedensis</name>
    <dbReference type="NCBI Taxonomy" id="672460"/>
    <lineage>
        <taxon>Bacteria</taxon>
        <taxon>Bacillati</taxon>
        <taxon>Actinomycetota</taxon>
        <taxon>Actinomycetes</taxon>
        <taxon>Micrococcales</taxon>
        <taxon>Dermacoccaceae</taxon>
        <taxon>Branchiibius</taxon>
    </lineage>
</organism>
<comment type="subcellular location">
    <subcellularLocation>
        <location evidence="11">Cell membrane</location>
        <topology evidence="11">Peripheral membrane protein</topology>
        <orientation evidence="11">Cytoplasmic side</orientation>
    </subcellularLocation>
</comment>
<evidence type="ECO:0000313" key="14">
    <source>
        <dbReference type="Proteomes" id="UP000250028"/>
    </source>
</evidence>
<evidence type="ECO:0000256" key="1">
    <source>
        <dbReference type="ARBA" id="ARBA00005417"/>
    </source>
</evidence>
<protein>
    <recommendedName>
        <fullName evidence="2 11">Cell division ATP-binding protein FtsE</fullName>
    </recommendedName>
</protein>
<dbReference type="InterPro" id="IPR027417">
    <property type="entry name" value="P-loop_NTPase"/>
</dbReference>
<keyword evidence="6 11" id="KW-0067">ATP-binding</keyword>
<dbReference type="PROSITE" id="PS00211">
    <property type="entry name" value="ABC_TRANSPORTER_1"/>
    <property type="match status" value="1"/>
</dbReference>
<dbReference type="NCBIfam" id="TIGR02673">
    <property type="entry name" value="FtsE"/>
    <property type="match status" value="1"/>
</dbReference>
<dbReference type="Proteomes" id="UP000250028">
    <property type="component" value="Unassembled WGS sequence"/>
</dbReference>
<proteinExistence type="inferred from homology"/>
<keyword evidence="3 11" id="KW-1003">Cell membrane</keyword>
<keyword evidence="4 11" id="KW-0132">Cell division</keyword>
<evidence type="ECO:0000256" key="2">
    <source>
        <dbReference type="ARBA" id="ARBA00020019"/>
    </source>
</evidence>
<dbReference type="FunFam" id="3.40.50.300:FF:000056">
    <property type="entry name" value="Cell division ATP-binding protein FtsE"/>
    <property type="match status" value="1"/>
</dbReference>
<dbReference type="PANTHER" id="PTHR24220">
    <property type="entry name" value="IMPORT ATP-BINDING PROTEIN"/>
    <property type="match status" value="1"/>
</dbReference>
<dbReference type="GO" id="GO:0022857">
    <property type="term" value="F:transmembrane transporter activity"/>
    <property type="evidence" value="ECO:0007669"/>
    <property type="project" value="TreeGrafter"/>
</dbReference>
<dbReference type="EMBL" id="UESZ01000001">
    <property type="protein sequence ID" value="SSA33212.1"/>
    <property type="molecule type" value="Genomic_DNA"/>
</dbReference>
<sequence>MILLDHVTKRYDAASAPALDDVSVEIERGEFAFVVGASGSGKSTLLRLVTREVAPTHGRIQVAGYNLADMPERRIPALRREIGVVFQDFRLLEGKTVQQNVAFVLQVLGAKRRRIKQQVPEALELVGLADKAKRLPHELSGGEQQRVAIARAVVKAPPILLADEPTGNLDPETSQEIMRLLQRINKTGTTVVVATHERGIVDESRKRVIELRDGTLVRDEQTGGYDASQPGEDDR</sequence>
<dbReference type="PANTHER" id="PTHR24220:SF470">
    <property type="entry name" value="CELL DIVISION ATP-BINDING PROTEIN FTSE"/>
    <property type="match status" value="1"/>
</dbReference>
<evidence type="ECO:0000256" key="3">
    <source>
        <dbReference type="ARBA" id="ARBA00022475"/>
    </source>
</evidence>
<evidence type="ECO:0000256" key="11">
    <source>
        <dbReference type="RuleBase" id="RU365094"/>
    </source>
</evidence>
<dbReference type="InterPro" id="IPR003439">
    <property type="entry name" value="ABC_transporter-like_ATP-bd"/>
</dbReference>
<dbReference type="GO" id="GO:0051301">
    <property type="term" value="P:cell division"/>
    <property type="evidence" value="ECO:0007669"/>
    <property type="project" value="UniProtKB-UniRule"/>
</dbReference>
<evidence type="ECO:0000256" key="9">
    <source>
        <dbReference type="ARBA" id="ARBA00054718"/>
    </source>
</evidence>
<dbReference type="InterPro" id="IPR015854">
    <property type="entry name" value="ABC_transpr_LolD-like"/>
</dbReference>
<dbReference type="InterPro" id="IPR017871">
    <property type="entry name" value="ABC_transporter-like_CS"/>
</dbReference>
<keyword evidence="8 11" id="KW-0131">Cell cycle</keyword>
<dbReference type="Pfam" id="PF00005">
    <property type="entry name" value="ABC_tran"/>
    <property type="match status" value="1"/>
</dbReference>
<keyword evidence="14" id="KW-1185">Reference proteome</keyword>
<dbReference type="GO" id="GO:0005886">
    <property type="term" value="C:plasma membrane"/>
    <property type="evidence" value="ECO:0007669"/>
    <property type="project" value="UniProtKB-SubCell"/>
</dbReference>
<keyword evidence="5 11" id="KW-0547">Nucleotide-binding</keyword>
<dbReference type="GO" id="GO:0016887">
    <property type="term" value="F:ATP hydrolysis activity"/>
    <property type="evidence" value="ECO:0007669"/>
    <property type="project" value="InterPro"/>
</dbReference>
<evidence type="ECO:0000256" key="4">
    <source>
        <dbReference type="ARBA" id="ARBA00022618"/>
    </source>
</evidence>
<name>A0A2Y9BT02_9MICO</name>
<dbReference type="PROSITE" id="PS50893">
    <property type="entry name" value="ABC_TRANSPORTER_2"/>
    <property type="match status" value="1"/>
</dbReference>
<reference evidence="14" key="1">
    <citation type="submission" date="2016-10" db="EMBL/GenBank/DDBJ databases">
        <authorList>
            <person name="Varghese N."/>
            <person name="Submissions S."/>
        </authorList>
    </citation>
    <scope>NUCLEOTIDE SEQUENCE [LARGE SCALE GENOMIC DNA]</scope>
    <source>
        <strain evidence="14">DSM 22951</strain>
    </source>
</reference>
<dbReference type="InterPro" id="IPR005286">
    <property type="entry name" value="Cell_div_FtsE"/>
</dbReference>
<comment type="subunit">
    <text evidence="10 11">Homodimer. Forms a membrane-associated complex with FtsX.</text>
</comment>
<comment type="similarity">
    <text evidence="1 11">Belongs to the ABC transporter superfamily.</text>
</comment>
<evidence type="ECO:0000256" key="5">
    <source>
        <dbReference type="ARBA" id="ARBA00022741"/>
    </source>
</evidence>
<evidence type="ECO:0000259" key="12">
    <source>
        <dbReference type="PROSITE" id="PS50893"/>
    </source>
</evidence>
<dbReference type="RefSeq" id="WP_109683937.1">
    <property type="nucleotide sequence ID" value="NZ_QGDN01000001.1"/>
</dbReference>